<dbReference type="STRING" id="555512.SAMN04487993_1001213"/>
<gene>
    <name evidence="2" type="ORF">SAMN04487993_1001213</name>
</gene>
<organism evidence="2 3">
    <name type="scientific">Salipiger marinus</name>
    <dbReference type="NCBI Taxonomy" id="555512"/>
    <lineage>
        <taxon>Bacteria</taxon>
        <taxon>Pseudomonadati</taxon>
        <taxon>Pseudomonadota</taxon>
        <taxon>Alphaproteobacteria</taxon>
        <taxon>Rhodobacterales</taxon>
        <taxon>Roseobacteraceae</taxon>
        <taxon>Salipiger</taxon>
    </lineage>
</organism>
<feature type="transmembrane region" description="Helical" evidence="1">
    <location>
        <begin position="77"/>
        <end position="96"/>
    </location>
</feature>
<evidence type="ECO:0008006" key="4">
    <source>
        <dbReference type="Google" id="ProtNLM"/>
    </source>
</evidence>
<keyword evidence="1" id="KW-0472">Membrane</keyword>
<dbReference type="RefSeq" id="WP_089842393.1">
    <property type="nucleotide sequence ID" value="NZ_FNEJ01000001.1"/>
</dbReference>
<evidence type="ECO:0000313" key="2">
    <source>
        <dbReference type="EMBL" id="SDI13733.1"/>
    </source>
</evidence>
<evidence type="ECO:0000256" key="1">
    <source>
        <dbReference type="SAM" id="Phobius"/>
    </source>
</evidence>
<reference evidence="2 3" key="1">
    <citation type="submission" date="2016-10" db="EMBL/GenBank/DDBJ databases">
        <authorList>
            <person name="de Groot N.N."/>
        </authorList>
    </citation>
    <scope>NUCLEOTIDE SEQUENCE [LARGE SCALE GENOMIC DNA]</scope>
    <source>
        <strain evidence="2 3">DSM 26424</strain>
    </source>
</reference>
<keyword evidence="1" id="KW-0812">Transmembrane</keyword>
<dbReference type="NCBIfam" id="NF038065">
    <property type="entry name" value="Pr6Pr"/>
    <property type="match status" value="1"/>
</dbReference>
<feature type="transmembrane region" description="Helical" evidence="1">
    <location>
        <begin position="49"/>
        <end position="70"/>
    </location>
</feature>
<dbReference type="AlphaFoldDB" id="A0A1G8I4D8"/>
<feature type="transmembrane region" description="Helical" evidence="1">
    <location>
        <begin position="172"/>
        <end position="194"/>
    </location>
</feature>
<proteinExistence type="predicted"/>
<keyword evidence="1" id="KW-1133">Transmembrane helix</keyword>
<sequence>MMMMTPVLYRLTAALIAALALGSLALQLHLGLERWPGRTLWVESWRMGRYFTVLTNLLLGLSCAAIALGWRARDSWLAGLVLWIGIVGIVYHALLARELEGLRRLADAGQHTVVPLLTLLWWMMFAPKRGLAPRHAVWWLSWPAIYVAYALIRGEIDGRHPYFFVDPPLIGWPAVGLWVLGLGAAFWSAGRALVALGQWLSRPSPPADAAPDGPRSR</sequence>
<feature type="transmembrane region" description="Helical" evidence="1">
    <location>
        <begin position="136"/>
        <end position="152"/>
    </location>
</feature>
<name>A0A1G8I4D8_9RHOB</name>
<feature type="transmembrane region" description="Helical" evidence="1">
    <location>
        <begin position="108"/>
        <end position="124"/>
    </location>
</feature>
<dbReference type="EMBL" id="FNEJ01000001">
    <property type="protein sequence ID" value="SDI13733.1"/>
    <property type="molecule type" value="Genomic_DNA"/>
</dbReference>
<protein>
    <recommendedName>
        <fullName evidence="4">FAR-17a/AIG1-like protein</fullName>
    </recommendedName>
</protein>
<dbReference type="Proteomes" id="UP000199093">
    <property type="component" value="Unassembled WGS sequence"/>
</dbReference>
<evidence type="ECO:0000313" key="3">
    <source>
        <dbReference type="Proteomes" id="UP000199093"/>
    </source>
</evidence>
<keyword evidence="3" id="KW-1185">Reference proteome</keyword>
<accession>A0A1G8I4D8</accession>
<dbReference type="InterPro" id="IPR049713">
    <property type="entry name" value="Pr6Pr-like"/>
</dbReference>